<evidence type="ECO:0000259" key="5">
    <source>
        <dbReference type="Pfam" id="PF00419"/>
    </source>
</evidence>
<comment type="caution">
    <text evidence="6">The sequence shown here is derived from an EMBL/GenBank/DDBJ whole genome shotgun (WGS) entry which is preliminary data.</text>
</comment>
<dbReference type="PANTHER" id="PTHR33420:SF3">
    <property type="entry name" value="FIMBRIAL SUBUNIT ELFA"/>
    <property type="match status" value="1"/>
</dbReference>
<dbReference type="InterPro" id="IPR000259">
    <property type="entry name" value="Adhesion_dom_fimbrial"/>
</dbReference>
<evidence type="ECO:0000256" key="3">
    <source>
        <dbReference type="ARBA" id="ARBA00022729"/>
    </source>
</evidence>
<dbReference type="InterPro" id="IPR050263">
    <property type="entry name" value="Bact_Fimbrial_Adh_Pro"/>
</dbReference>
<comment type="subcellular location">
    <subcellularLocation>
        <location evidence="1">Fimbrium</location>
    </subcellularLocation>
</comment>
<dbReference type="Pfam" id="PF00419">
    <property type="entry name" value="Fimbrial"/>
    <property type="match status" value="1"/>
</dbReference>
<dbReference type="InterPro" id="IPR036937">
    <property type="entry name" value="Adhesion_dom_fimbrial_sf"/>
</dbReference>
<comment type="similarity">
    <text evidence="2">Belongs to the fimbrial protein family.</text>
</comment>
<evidence type="ECO:0000256" key="1">
    <source>
        <dbReference type="ARBA" id="ARBA00004561"/>
    </source>
</evidence>
<dbReference type="EMBL" id="SITJ01000076">
    <property type="protein sequence ID" value="TBL66608.1"/>
    <property type="molecule type" value="Genomic_DNA"/>
</dbReference>
<keyword evidence="4" id="KW-0281">Fimbrium</keyword>
<dbReference type="GO" id="GO:0009289">
    <property type="term" value="C:pilus"/>
    <property type="evidence" value="ECO:0007669"/>
    <property type="project" value="UniProtKB-SubCell"/>
</dbReference>
<reference evidence="6 7" key="1">
    <citation type="submission" date="2019-02" db="EMBL/GenBank/DDBJ databases">
        <title>Comparative genomic analysis of the Hafnia genus genomes.</title>
        <authorList>
            <person name="Zhiqiu Y."/>
            <person name="Chao Y."/>
            <person name="Yuhui D."/>
            <person name="Di H."/>
            <person name="Bin L."/>
        </authorList>
    </citation>
    <scope>NUCLEOTIDE SEQUENCE [LARGE SCALE GENOMIC DNA]</scope>
    <source>
        <strain evidence="6 7">PCM_1210</strain>
    </source>
</reference>
<name>A0ABD7Q1A3_HAFAL</name>
<keyword evidence="3" id="KW-0732">Signal</keyword>
<dbReference type="AlphaFoldDB" id="A0ABD7Q1A3"/>
<evidence type="ECO:0000256" key="4">
    <source>
        <dbReference type="ARBA" id="ARBA00023263"/>
    </source>
</evidence>
<organism evidence="6 7">
    <name type="scientific">Hafnia alvei</name>
    <dbReference type="NCBI Taxonomy" id="569"/>
    <lineage>
        <taxon>Bacteria</taxon>
        <taxon>Pseudomonadati</taxon>
        <taxon>Pseudomonadota</taxon>
        <taxon>Gammaproteobacteria</taxon>
        <taxon>Enterobacterales</taxon>
        <taxon>Hafniaceae</taxon>
        <taxon>Hafnia</taxon>
    </lineage>
</organism>
<evidence type="ECO:0000313" key="6">
    <source>
        <dbReference type="EMBL" id="TBL66608.1"/>
    </source>
</evidence>
<accession>A0ABD7Q1A3</accession>
<evidence type="ECO:0000313" key="7">
    <source>
        <dbReference type="Proteomes" id="UP000291600"/>
    </source>
</evidence>
<sequence length="346" mass="37291">MSKKDFIMNKYNSLNILPMLIFLALMIFGATVASQSAYAFSCQTDGIYINTGQITTIPVDISLPTSLDDTVTITDMSLTTTCDGSLQIRGQEDALRTTSATISNELTAQGYSGYMNTPEGLYNEPLSTNVCVWPANADENCEINPPPGYITLPLNIQISIKHTSNIGDGVTIPAGTEIARLDLEQRSYNSWGWNKTWSFVLKHDLVIPAHTCKIDASTPSRVDLPPIPGSSLSHKGSTAQDTPFTIELKCNSNIGVSLFLGGAEDIDTAGNGVLAINTGPDKATGVGIQLLNNDLPVEFQKDIYVGTTSTEGFFKIPMTARYYKTTSLPVKAGDVSASITYSLTYQ</sequence>
<proteinExistence type="inferred from homology"/>
<dbReference type="Gene3D" id="2.60.40.1090">
    <property type="entry name" value="Fimbrial-type adhesion domain"/>
    <property type="match status" value="2"/>
</dbReference>
<gene>
    <name evidence="6" type="ORF">EYY96_16660</name>
</gene>
<dbReference type="PANTHER" id="PTHR33420">
    <property type="entry name" value="FIMBRIAL SUBUNIT ELFA-RELATED"/>
    <property type="match status" value="1"/>
</dbReference>
<dbReference type="SUPFAM" id="SSF49401">
    <property type="entry name" value="Bacterial adhesins"/>
    <property type="match status" value="1"/>
</dbReference>
<protein>
    <recommendedName>
        <fullName evidence="5">Fimbrial-type adhesion domain-containing protein</fullName>
    </recommendedName>
</protein>
<feature type="domain" description="Fimbrial-type adhesion" evidence="5">
    <location>
        <begin position="209"/>
        <end position="346"/>
    </location>
</feature>
<dbReference type="Proteomes" id="UP000291600">
    <property type="component" value="Unassembled WGS sequence"/>
</dbReference>
<dbReference type="InterPro" id="IPR008966">
    <property type="entry name" value="Adhesion_dom_sf"/>
</dbReference>
<evidence type="ECO:0000256" key="2">
    <source>
        <dbReference type="ARBA" id="ARBA00006671"/>
    </source>
</evidence>